<evidence type="ECO:0000313" key="3">
    <source>
        <dbReference type="Proteomes" id="UP000245464"/>
    </source>
</evidence>
<dbReference type="KEGG" id="ptrr:90956765"/>
<dbReference type="EMBL" id="NQIK02000005">
    <property type="protein sequence ID" value="KAF7570921.1"/>
    <property type="molecule type" value="Genomic_DNA"/>
</dbReference>
<dbReference type="RefSeq" id="XP_065962281.1">
    <property type="nucleotide sequence ID" value="XM_066107832.1"/>
</dbReference>
<proteinExistence type="predicted"/>
<sequence length="51" mass="5717">MVGEGQGQCLGRDSHQRGKARTGYKYMFGKERACSAIRAIRQKKRDEGEGD</sequence>
<dbReference type="AlphaFoldDB" id="A0A2W1DZZ1"/>
<name>A0A2W1DZZ1_9PLEO</name>
<evidence type="ECO:0000256" key="1">
    <source>
        <dbReference type="SAM" id="MobiDB-lite"/>
    </source>
</evidence>
<organism evidence="2 3">
    <name type="scientific">Pyrenophora tritici-repentis</name>
    <dbReference type="NCBI Taxonomy" id="45151"/>
    <lineage>
        <taxon>Eukaryota</taxon>
        <taxon>Fungi</taxon>
        <taxon>Dikarya</taxon>
        <taxon>Ascomycota</taxon>
        <taxon>Pezizomycotina</taxon>
        <taxon>Dothideomycetes</taxon>
        <taxon>Pleosporomycetidae</taxon>
        <taxon>Pleosporales</taxon>
        <taxon>Pleosporineae</taxon>
        <taxon>Pleosporaceae</taxon>
        <taxon>Pyrenophora</taxon>
    </lineage>
</organism>
<reference evidence="2" key="1">
    <citation type="journal article" date="2018" name="BMC Genomics">
        <title>Comparative genomics of the wheat fungal pathogen Pyrenophora tritici-repentis reveals chromosomal variations and genome plasticity.</title>
        <authorList>
            <person name="Moolhuijzen P."/>
            <person name="See P.T."/>
            <person name="Hane J.K."/>
            <person name="Shi G."/>
            <person name="Liu Z."/>
            <person name="Oliver R.P."/>
            <person name="Moffat C.S."/>
        </authorList>
    </citation>
    <scope>NUCLEOTIDE SEQUENCE [LARGE SCALE GENOMIC DNA]</scope>
    <source>
        <strain evidence="2">M4</strain>
    </source>
</reference>
<evidence type="ECO:0000313" key="2">
    <source>
        <dbReference type="EMBL" id="KAF7570921.1"/>
    </source>
</evidence>
<feature type="region of interest" description="Disordered" evidence="1">
    <location>
        <begin position="1"/>
        <end position="23"/>
    </location>
</feature>
<comment type="caution">
    <text evidence="2">The sequence shown here is derived from an EMBL/GenBank/DDBJ whole genome shotgun (WGS) entry which is preliminary data.</text>
</comment>
<accession>A0A2W1DZZ1</accession>
<protein>
    <submittedName>
        <fullName evidence="2">Uncharacterized protein</fullName>
    </submittedName>
</protein>
<gene>
    <name evidence="2" type="ORF">PtrM4_109230</name>
</gene>
<dbReference type="Proteomes" id="UP000245464">
    <property type="component" value="Chromosome 5"/>
</dbReference>
<dbReference type="GeneID" id="90956765"/>